<accession>A0A1M5IJA3</accession>
<protein>
    <submittedName>
        <fullName evidence="2">Uncharacterized protein</fullName>
    </submittedName>
</protein>
<dbReference type="AlphaFoldDB" id="A0A1M5IJA3"/>
<keyword evidence="3" id="KW-1185">Reference proteome</keyword>
<dbReference type="STRING" id="1346286.SAMN05444362_1209"/>
<proteinExistence type="predicted"/>
<keyword evidence="1" id="KW-1133">Transmembrane helix</keyword>
<dbReference type="RefSeq" id="WP_062184404.1">
    <property type="nucleotide sequence ID" value="NZ_BBXL01000027.1"/>
</dbReference>
<dbReference type="EMBL" id="FQUC01000020">
    <property type="protein sequence ID" value="SHG28345.1"/>
    <property type="molecule type" value="Genomic_DNA"/>
</dbReference>
<evidence type="ECO:0000313" key="2">
    <source>
        <dbReference type="EMBL" id="SHG28345.1"/>
    </source>
</evidence>
<evidence type="ECO:0000256" key="1">
    <source>
        <dbReference type="SAM" id="Phobius"/>
    </source>
</evidence>
<feature type="transmembrane region" description="Helical" evidence="1">
    <location>
        <begin position="21"/>
        <end position="52"/>
    </location>
</feature>
<evidence type="ECO:0000313" key="3">
    <source>
        <dbReference type="Proteomes" id="UP000184480"/>
    </source>
</evidence>
<organism evidence="2 3">
    <name type="scientific">Dysgonomonas macrotermitis</name>
    <dbReference type="NCBI Taxonomy" id="1346286"/>
    <lineage>
        <taxon>Bacteria</taxon>
        <taxon>Pseudomonadati</taxon>
        <taxon>Bacteroidota</taxon>
        <taxon>Bacteroidia</taxon>
        <taxon>Bacteroidales</taxon>
        <taxon>Dysgonomonadaceae</taxon>
        <taxon>Dysgonomonas</taxon>
    </lineage>
</organism>
<keyword evidence="1" id="KW-0472">Membrane</keyword>
<keyword evidence="1" id="KW-0812">Transmembrane</keyword>
<feature type="transmembrane region" description="Helical" evidence="1">
    <location>
        <begin position="58"/>
        <end position="86"/>
    </location>
</feature>
<name>A0A1M5IJA3_9BACT</name>
<sequence>MKNEKNILKQNSLASGLIIKLGLGAALLGICVWCVAETGMSLLAVAGVYILVRSVLKIIRLAVGIIYSLLSILFLIAAISLIITFIL</sequence>
<gene>
    <name evidence="2" type="ORF">SAMN05444362_1209</name>
</gene>
<reference evidence="3" key="1">
    <citation type="submission" date="2016-11" db="EMBL/GenBank/DDBJ databases">
        <authorList>
            <person name="Varghese N."/>
            <person name="Submissions S."/>
        </authorList>
    </citation>
    <scope>NUCLEOTIDE SEQUENCE [LARGE SCALE GENOMIC DNA]</scope>
    <source>
        <strain evidence="3">DSM 27370</strain>
    </source>
</reference>
<dbReference type="Proteomes" id="UP000184480">
    <property type="component" value="Unassembled WGS sequence"/>
</dbReference>